<name>A0A2P6SEE6_ROSCH</name>
<organism evidence="1 2">
    <name type="scientific">Rosa chinensis</name>
    <name type="common">China rose</name>
    <dbReference type="NCBI Taxonomy" id="74649"/>
    <lineage>
        <taxon>Eukaryota</taxon>
        <taxon>Viridiplantae</taxon>
        <taxon>Streptophyta</taxon>
        <taxon>Embryophyta</taxon>
        <taxon>Tracheophyta</taxon>
        <taxon>Spermatophyta</taxon>
        <taxon>Magnoliopsida</taxon>
        <taxon>eudicotyledons</taxon>
        <taxon>Gunneridae</taxon>
        <taxon>Pentapetalae</taxon>
        <taxon>rosids</taxon>
        <taxon>fabids</taxon>
        <taxon>Rosales</taxon>
        <taxon>Rosaceae</taxon>
        <taxon>Rosoideae</taxon>
        <taxon>Rosoideae incertae sedis</taxon>
        <taxon>Rosa</taxon>
    </lineage>
</organism>
<sequence length="89" mass="10689">MELLHLNQIFTLVTVMEGNWKRRRERLRRKRMFNLPSCLRPQIHTKKLLPHFNLLKSSNYIEGRQDVGSILLSRSMKPTLDRVYEINIV</sequence>
<protein>
    <submittedName>
        <fullName evidence="1">Uncharacterized protein</fullName>
    </submittedName>
</protein>
<comment type="caution">
    <text evidence="1">The sequence shown here is derived from an EMBL/GenBank/DDBJ whole genome shotgun (WGS) entry which is preliminary data.</text>
</comment>
<gene>
    <name evidence="1" type="ORF">RchiOBHm_Chr1g0343951</name>
</gene>
<evidence type="ECO:0000313" key="1">
    <source>
        <dbReference type="EMBL" id="PRQ57044.1"/>
    </source>
</evidence>
<accession>A0A2P6SEE6</accession>
<reference evidence="1 2" key="1">
    <citation type="journal article" date="2018" name="Nat. Genet.">
        <title>The Rosa genome provides new insights in the design of modern roses.</title>
        <authorList>
            <person name="Bendahmane M."/>
        </authorList>
    </citation>
    <scope>NUCLEOTIDE SEQUENCE [LARGE SCALE GENOMIC DNA]</scope>
    <source>
        <strain evidence="2">cv. Old Blush</strain>
    </source>
</reference>
<keyword evidence="2" id="KW-1185">Reference proteome</keyword>
<dbReference type="AlphaFoldDB" id="A0A2P6SEE6"/>
<dbReference type="Gramene" id="PRQ57044">
    <property type="protein sequence ID" value="PRQ57044"/>
    <property type="gene ID" value="RchiOBHm_Chr1g0343951"/>
</dbReference>
<dbReference type="EMBL" id="PDCK01000039">
    <property type="protein sequence ID" value="PRQ57044.1"/>
    <property type="molecule type" value="Genomic_DNA"/>
</dbReference>
<proteinExistence type="predicted"/>
<dbReference type="Proteomes" id="UP000238479">
    <property type="component" value="Chromosome 1"/>
</dbReference>
<evidence type="ECO:0000313" key="2">
    <source>
        <dbReference type="Proteomes" id="UP000238479"/>
    </source>
</evidence>